<accession>A0AAU7B1K1</accession>
<dbReference type="Pfam" id="PF11697">
    <property type="entry name" value="DUF3293"/>
    <property type="match status" value="1"/>
</dbReference>
<dbReference type="AlphaFoldDB" id="A0AAU7B1K1"/>
<sequence>MEWSAEQNAAADAELRAAVERRGWSFTPAVGRPTEGDHTPEVGVAIRALDDVDALGLARDFGQVAVFRIDECGCEILDAEVVAFQGDDVVVDLAFLAPTRERYAAATSAWNCLRADPMLKGPEAEAAHASLVAALGGGDVPPWLLALAADAREVRLLPPSLWGLPRDPDRIPRVIALLQQVWQRDPDQRLGQVISNALATRDGIFAVEDERLETALLEKLKRG</sequence>
<reference evidence="1" key="1">
    <citation type="submission" date="2022-12" db="EMBL/GenBank/DDBJ databases">
        <title>Paraconexibacter alkalitolerans sp. nov. and Baekduia alba sp. nov., isolated from soil and emended description of the genera Paraconexibacter (Chun et al., 2020) and Baekduia (An et al., 2020).</title>
        <authorList>
            <person name="Vieira S."/>
            <person name="Huber K.J."/>
            <person name="Geppert A."/>
            <person name="Wolf J."/>
            <person name="Neumann-Schaal M."/>
            <person name="Muesken M."/>
            <person name="Overmann J."/>
        </authorList>
    </citation>
    <scope>NUCLEOTIDE SEQUENCE</scope>
    <source>
        <strain evidence="1">AEG42_29</strain>
    </source>
</reference>
<proteinExistence type="predicted"/>
<dbReference type="InterPro" id="IPR021710">
    <property type="entry name" value="DUF3293"/>
</dbReference>
<evidence type="ECO:0000313" key="1">
    <source>
        <dbReference type="EMBL" id="XAY07886.1"/>
    </source>
</evidence>
<gene>
    <name evidence="1" type="ORF">DSM112329_04778</name>
</gene>
<name>A0AAU7B1K1_9ACTN</name>
<dbReference type="EMBL" id="CP114014">
    <property type="protein sequence ID" value="XAY07886.1"/>
    <property type="molecule type" value="Genomic_DNA"/>
</dbReference>
<dbReference type="KEGG" id="parq:DSM112329_04778"/>
<organism evidence="1">
    <name type="scientific">Paraconexibacter sp. AEG42_29</name>
    <dbReference type="NCBI Taxonomy" id="2997339"/>
    <lineage>
        <taxon>Bacteria</taxon>
        <taxon>Bacillati</taxon>
        <taxon>Actinomycetota</taxon>
        <taxon>Thermoleophilia</taxon>
        <taxon>Solirubrobacterales</taxon>
        <taxon>Paraconexibacteraceae</taxon>
        <taxon>Paraconexibacter</taxon>
    </lineage>
</organism>
<protein>
    <submittedName>
        <fullName evidence="1">Uncharacterized protein</fullName>
    </submittedName>
</protein>